<evidence type="ECO:0000313" key="3">
    <source>
        <dbReference type="EMBL" id="KAK6948760.1"/>
    </source>
</evidence>
<dbReference type="InterPro" id="IPR018535">
    <property type="entry name" value="DUF1996"/>
</dbReference>
<dbReference type="AlphaFoldDB" id="A0AAX6M7X9"/>
<comment type="caution">
    <text evidence="3">The sequence shown here is derived from an EMBL/GenBank/DDBJ whole genome shotgun (WGS) entry which is preliminary data.</text>
</comment>
<dbReference type="Proteomes" id="UP001369815">
    <property type="component" value="Unassembled WGS sequence"/>
</dbReference>
<keyword evidence="4" id="KW-1185">Reference proteome</keyword>
<name>A0AAX6M7X9_9PEZI</name>
<gene>
    <name evidence="3" type="ORF">Daesc_010531</name>
</gene>
<dbReference type="EMBL" id="JBANMG010000010">
    <property type="protein sequence ID" value="KAK6948760.1"/>
    <property type="molecule type" value="Genomic_DNA"/>
</dbReference>
<reference evidence="3 4" key="1">
    <citation type="journal article" date="2024" name="Front Chem Biol">
        <title>Unveiling the potential of Daldinia eschscholtzii MFLUCC 19-0629 through bioactivity and bioinformatics studies for enhanced sustainable agriculture production.</title>
        <authorList>
            <person name="Brooks S."/>
            <person name="Weaver J.A."/>
            <person name="Klomchit A."/>
            <person name="Alharthi S.A."/>
            <person name="Onlamun T."/>
            <person name="Nurani R."/>
            <person name="Vong T.K."/>
            <person name="Alberti F."/>
            <person name="Greco C."/>
        </authorList>
    </citation>
    <scope>NUCLEOTIDE SEQUENCE [LARGE SCALE GENOMIC DNA]</scope>
    <source>
        <strain evidence="3">MFLUCC 19-0629</strain>
    </source>
</reference>
<evidence type="ECO:0000259" key="2">
    <source>
        <dbReference type="Pfam" id="PF09362"/>
    </source>
</evidence>
<feature type="region of interest" description="Disordered" evidence="1">
    <location>
        <begin position="67"/>
        <end position="87"/>
    </location>
</feature>
<evidence type="ECO:0000313" key="4">
    <source>
        <dbReference type="Proteomes" id="UP001369815"/>
    </source>
</evidence>
<dbReference type="Pfam" id="PF09362">
    <property type="entry name" value="DUF1996"/>
    <property type="match status" value="1"/>
</dbReference>
<feature type="domain" description="DUF1996" evidence="2">
    <location>
        <begin position="31"/>
        <end position="87"/>
    </location>
</feature>
<proteinExistence type="predicted"/>
<accession>A0AAX6M7X9</accession>
<dbReference type="PANTHER" id="PTHR43662">
    <property type="match status" value="1"/>
</dbReference>
<sequence length="87" mass="10080">MRHRVQTQFSIPLDFPRHPVLEGFGPIFIFQHHVTFPTGNAYTCPSTHPVKIPQVMLEVVWDTREFNNKDDWPEDGSQPFFLSTGDP</sequence>
<organism evidence="3 4">
    <name type="scientific">Daldinia eschscholtzii</name>
    <dbReference type="NCBI Taxonomy" id="292717"/>
    <lineage>
        <taxon>Eukaryota</taxon>
        <taxon>Fungi</taxon>
        <taxon>Dikarya</taxon>
        <taxon>Ascomycota</taxon>
        <taxon>Pezizomycotina</taxon>
        <taxon>Sordariomycetes</taxon>
        <taxon>Xylariomycetidae</taxon>
        <taxon>Xylariales</taxon>
        <taxon>Hypoxylaceae</taxon>
        <taxon>Daldinia</taxon>
    </lineage>
</organism>
<protein>
    <recommendedName>
        <fullName evidence="2">DUF1996 domain-containing protein</fullName>
    </recommendedName>
</protein>
<evidence type="ECO:0000256" key="1">
    <source>
        <dbReference type="SAM" id="MobiDB-lite"/>
    </source>
</evidence>
<dbReference type="PANTHER" id="PTHR43662:SF6">
    <property type="entry name" value="DUF1996 DOMAIN-CONTAINING PROTEIN"/>
    <property type="match status" value="1"/>
</dbReference>